<dbReference type="OrthoDB" id="3215089at2"/>
<keyword evidence="2" id="KW-1185">Reference proteome</keyword>
<dbReference type="SUPFAM" id="SSF54909">
    <property type="entry name" value="Dimeric alpha+beta barrel"/>
    <property type="match status" value="1"/>
</dbReference>
<organism evidence="1 2">
    <name type="scientific">Trebonia kvetii</name>
    <dbReference type="NCBI Taxonomy" id="2480626"/>
    <lineage>
        <taxon>Bacteria</taxon>
        <taxon>Bacillati</taxon>
        <taxon>Actinomycetota</taxon>
        <taxon>Actinomycetes</taxon>
        <taxon>Streptosporangiales</taxon>
        <taxon>Treboniaceae</taxon>
        <taxon>Trebonia</taxon>
    </lineage>
</organism>
<dbReference type="InterPro" id="IPR011008">
    <property type="entry name" value="Dimeric_a/b-barrel"/>
</dbReference>
<sequence>MSVLVIGKFQGDTATFRKSLTDWADEFVKIAEEAKSAGALHHRFGVGEDYVVIMDEWESIEQFHQFFGNPELQAFIGSVGGTGAPEMIVSEAVASADQF</sequence>
<dbReference type="AlphaFoldDB" id="A0A6P2BY30"/>
<evidence type="ECO:0000313" key="2">
    <source>
        <dbReference type="Proteomes" id="UP000460272"/>
    </source>
</evidence>
<dbReference type="EMBL" id="RPFW01000003">
    <property type="protein sequence ID" value="TVZ04012.1"/>
    <property type="molecule type" value="Genomic_DNA"/>
</dbReference>
<reference evidence="1 2" key="1">
    <citation type="submission" date="2018-11" db="EMBL/GenBank/DDBJ databases">
        <title>Trebonia kvetii gen.nov., sp.nov., a novel acidophilic actinobacterium, and proposal of the new actinobacterial family Treboniaceae fam. nov.</title>
        <authorList>
            <person name="Rapoport D."/>
            <person name="Sagova-Mareckova M."/>
            <person name="Sedlacek I."/>
            <person name="Provaznik J."/>
            <person name="Kralova S."/>
            <person name="Pavlinic D."/>
            <person name="Benes V."/>
            <person name="Kopecky J."/>
        </authorList>
    </citation>
    <scope>NUCLEOTIDE SEQUENCE [LARGE SCALE GENOMIC DNA]</scope>
    <source>
        <strain evidence="1 2">15Tr583</strain>
    </source>
</reference>
<evidence type="ECO:0000313" key="1">
    <source>
        <dbReference type="EMBL" id="TVZ04012.1"/>
    </source>
</evidence>
<gene>
    <name evidence="1" type="ORF">EAS64_16450</name>
</gene>
<dbReference type="Proteomes" id="UP000460272">
    <property type="component" value="Unassembled WGS sequence"/>
</dbReference>
<name>A0A6P2BY30_9ACTN</name>
<proteinExistence type="predicted"/>
<dbReference type="RefSeq" id="WP_145853882.1">
    <property type="nucleotide sequence ID" value="NZ_RPFW01000003.1"/>
</dbReference>
<comment type="caution">
    <text evidence="1">The sequence shown here is derived from an EMBL/GenBank/DDBJ whole genome shotgun (WGS) entry which is preliminary data.</text>
</comment>
<protein>
    <submittedName>
        <fullName evidence="1">Uncharacterized protein</fullName>
    </submittedName>
</protein>
<accession>A0A6P2BY30</accession>